<feature type="transmembrane region" description="Helical" evidence="1">
    <location>
        <begin position="108"/>
        <end position="126"/>
    </location>
</feature>
<organism evidence="2 3">
    <name type="scientific">Pedobacter chinensis</name>
    <dbReference type="NCBI Taxonomy" id="2282421"/>
    <lineage>
        <taxon>Bacteria</taxon>
        <taxon>Pseudomonadati</taxon>
        <taxon>Bacteroidota</taxon>
        <taxon>Sphingobacteriia</taxon>
        <taxon>Sphingobacteriales</taxon>
        <taxon>Sphingobacteriaceae</taxon>
        <taxon>Pedobacter</taxon>
    </lineage>
</organism>
<comment type="caution">
    <text evidence="2">The sequence shown here is derived from an EMBL/GenBank/DDBJ whole genome shotgun (WGS) entry which is preliminary data.</text>
</comment>
<dbReference type="RefSeq" id="WP_158542193.1">
    <property type="nucleotide sequence ID" value="NZ_QPKV01000006.1"/>
</dbReference>
<feature type="transmembrane region" description="Helical" evidence="1">
    <location>
        <begin position="138"/>
        <end position="159"/>
    </location>
</feature>
<proteinExistence type="predicted"/>
<feature type="transmembrane region" description="Helical" evidence="1">
    <location>
        <begin position="78"/>
        <end position="96"/>
    </location>
</feature>
<keyword evidence="3" id="KW-1185">Reference proteome</keyword>
<sequence length="229" mass="26242">MSISHSKSYFQPLKVSIIKFLVYGSMIYLTAEILKWSATEHPLGSKFSEQSLVEYLQSVLLLLSSAIYLWISFRYKSVFPLAFGLFAFHFASLIREQDAYLDEYIYDGAWQTFAFGILFLAIFLIYSKWRLFLTNIAGFVQSFSFGILLSGIMTTYIFARLYGRKVFWMAVMESQYTRDVKNVSEESLELYGYVLLVISGVEFFLLAKGSAKTLALKTPLDRPHLNASA</sequence>
<dbReference type="OrthoDB" id="1425700at2"/>
<feature type="transmembrane region" description="Helical" evidence="1">
    <location>
        <begin position="51"/>
        <end position="71"/>
    </location>
</feature>
<evidence type="ECO:0000313" key="2">
    <source>
        <dbReference type="EMBL" id="RDC55851.1"/>
    </source>
</evidence>
<reference evidence="2 3" key="1">
    <citation type="submission" date="2018-07" db="EMBL/GenBank/DDBJ databases">
        <title>Pedobacter sp. nov., isolated from soil.</title>
        <authorList>
            <person name="Zhou L.Y."/>
            <person name="Du Z.J."/>
        </authorList>
    </citation>
    <scope>NUCLEOTIDE SEQUENCE [LARGE SCALE GENOMIC DNA]</scope>
    <source>
        <strain evidence="2 3">JDX94</strain>
    </source>
</reference>
<feature type="transmembrane region" description="Helical" evidence="1">
    <location>
        <begin position="190"/>
        <end position="207"/>
    </location>
</feature>
<dbReference type="EMBL" id="QPKV01000006">
    <property type="protein sequence ID" value="RDC55851.1"/>
    <property type="molecule type" value="Genomic_DNA"/>
</dbReference>
<accession>A0A369PT69</accession>
<gene>
    <name evidence="2" type="ORF">DU508_16460</name>
</gene>
<evidence type="ECO:0000313" key="3">
    <source>
        <dbReference type="Proteomes" id="UP000253961"/>
    </source>
</evidence>
<dbReference type="Proteomes" id="UP000253961">
    <property type="component" value="Unassembled WGS sequence"/>
</dbReference>
<feature type="transmembrane region" description="Helical" evidence="1">
    <location>
        <begin position="12"/>
        <end position="31"/>
    </location>
</feature>
<evidence type="ECO:0000256" key="1">
    <source>
        <dbReference type="SAM" id="Phobius"/>
    </source>
</evidence>
<keyword evidence="1" id="KW-0472">Membrane</keyword>
<keyword evidence="1" id="KW-1133">Transmembrane helix</keyword>
<protein>
    <submittedName>
        <fullName evidence="2">Uncharacterized protein</fullName>
    </submittedName>
</protein>
<dbReference type="AlphaFoldDB" id="A0A369PT69"/>
<keyword evidence="1" id="KW-0812">Transmembrane</keyword>
<name>A0A369PT69_9SPHI</name>